<dbReference type="EMBL" id="MPUH01000045">
    <property type="protein sequence ID" value="OMJ93289.1"/>
    <property type="molecule type" value="Genomic_DNA"/>
</dbReference>
<reference evidence="14 15" key="1">
    <citation type="submission" date="2016-11" db="EMBL/GenBank/DDBJ databases">
        <title>The macronuclear genome of Stentor coeruleus: a giant cell with tiny introns.</title>
        <authorList>
            <person name="Slabodnick M."/>
            <person name="Ruby J.G."/>
            <person name="Reiff S.B."/>
            <person name="Swart E.C."/>
            <person name="Gosai S."/>
            <person name="Prabakaran S."/>
            <person name="Witkowska E."/>
            <person name="Larue G.E."/>
            <person name="Fisher S."/>
            <person name="Freeman R.M."/>
            <person name="Gunawardena J."/>
            <person name="Chu W."/>
            <person name="Stover N.A."/>
            <person name="Gregory B.D."/>
            <person name="Nowacki M."/>
            <person name="Derisi J."/>
            <person name="Roy S.W."/>
            <person name="Marshall W.F."/>
            <person name="Sood P."/>
        </authorList>
    </citation>
    <scope>NUCLEOTIDE SEQUENCE [LARGE SCALE GENOMIC DNA]</scope>
    <source>
        <strain evidence="14">WM001</strain>
    </source>
</reference>
<dbReference type="GO" id="GO:0003777">
    <property type="term" value="F:microtubule motor activity"/>
    <property type="evidence" value="ECO:0007669"/>
    <property type="project" value="InterPro"/>
</dbReference>
<evidence type="ECO:0000256" key="11">
    <source>
        <dbReference type="RuleBase" id="RU000394"/>
    </source>
</evidence>
<evidence type="ECO:0000256" key="1">
    <source>
        <dbReference type="ARBA" id="ARBA00004245"/>
    </source>
</evidence>
<dbReference type="InterPro" id="IPR001752">
    <property type="entry name" value="Kinesin_motor_dom"/>
</dbReference>
<evidence type="ECO:0000256" key="5">
    <source>
        <dbReference type="ARBA" id="ARBA00022840"/>
    </source>
</evidence>
<keyword evidence="6 12" id="KW-0175">Coiled coil</keyword>
<dbReference type="Proteomes" id="UP000187209">
    <property type="component" value="Unassembled WGS sequence"/>
</dbReference>
<dbReference type="GO" id="GO:0005874">
    <property type="term" value="C:microtubule"/>
    <property type="evidence" value="ECO:0007669"/>
    <property type="project" value="UniProtKB-KW"/>
</dbReference>
<feature type="domain" description="Kinesin motor" evidence="13">
    <location>
        <begin position="6"/>
        <end position="332"/>
    </location>
</feature>
<dbReference type="GO" id="GO:0005524">
    <property type="term" value="F:ATP binding"/>
    <property type="evidence" value="ECO:0007669"/>
    <property type="project" value="UniProtKB-UniRule"/>
</dbReference>
<dbReference type="SMART" id="SM00129">
    <property type="entry name" value="KISc"/>
    <property type="match status" value="1"/>
</dbReference>
<keyword evidence="15" id="KW-1185">Reference proteome</keyword>
<evidence type="ECO:0000256" key="7">
    <source>
        <dbReference type="ARBA" id="ARBA00023175"/>
    </source>
</evidence>
<dbReference type="Pfam" id="PF00225">
    <property type="entry name" value="Kinesin"/>
    <property type="match status" value="1"/>
</dbReference>
<dbReference type="OrthoDB" id="3176171at2759"/>
<evidence type="ECO:0000256" key="9">
    <source>
        <dbReference type="ARBA" id="ARBA00034704"/>
    </source>
</evidence>
<dbReference type="InterPro" id="IPR036961">
    <property type="entry name" value="Kinesin_motor_dom_sf"/>
</dbReference>
<evidence type="ECO:0000256" key="3">
    <source>
        <dbReference type="ARBA" id="ARBA00022701"/>
    </source>
</evidence>
<dbReference type="GO" id="GO:0007010">
    <property type="term" value="P:cytoskeleton organization"/>
    <property type="evidence" value="ECO:0007669"/>
    <property type="project" value="UniProtKB-ARBA"/>
</dbReference>
<accession>A0A1R2CWA4</accession>
<gene>
    <name evidence="14" type="ORF">SteCoe_3751</name>
</gene>
<comment type="similarity">
    <text evidence="9">Belongs to the TRAFAC class myosin-kinesin ATPase superfamily. Kinesin family. KIN-5/BimC subfamily.</text>
</comment>
<sequence>MEDQTNIRVVCRFRPLNDMESQRSQVLCVNFISDQTVSINSQSESAENLKFTLDKVFSPSSSQESVYDFAAKPIVEGVMQGFNGTVFAYGQTSSGKTFTMTGPNLEDPITMGIIPRMINTVFESIYKSDGNTEFTVKISYCEIYMEKIKDLLNPCEVNLKIHEDKLKGVYIEGIKEIHVGNDSEVYELMKTGSDNREVAYTNMNAVSSRSHSLFIITISQTNSKDYSAKIGKLFLVDLAGSEKVGKTGAAGLRLEEAKHINKSLTALGQVIFSLTDGKSTHIPYRDSKLTRVLQDSLGGNSKTSLIVTCSPSPYNESETISSLRFGIRAKTIKNKPKINREYTVAELKLLLAKSKEEIEKRDKMITRLEEKLKNQGDSILDISTSFSNPGEKIDADDIMDEINDLKIRLEEQVGISNQLKQVNDKLIFDLAEIKSDHAMMSQELKDAEQRTSFAEKSVKEQEAFIQKLVMTNESLEKNLESETENKIALERIVSEKESEIIQLKQEILMKDTQGQQKNMNEFRISPEEHEELKKQISILKKELENAKEQKKVIVNDLMKALDDNQQLKDNQLSRNRRTGVYEIVSPEIKNLKEENDELKKQLRQSQVIGNRMSRVQESPIEFINIKNENEKLKLKVLDLQKTINDILTIKPSETKNQENTELKMMIEKEKAYFEKDRKSWEAERESIMRDLENRCNRVISLEIDLDMAKDSYRNLEKNIGKNEQTLIMNIQRMDNYLSKLTTDLQRELIAKQKLVNDCQFYEKRQKDQEEKIKLLENECEDLKKKEIRLEYKLKNNEEEAFYGMGVKRGPTINFGNIRKPIKGGFTNDMRKSMVLGKINEIGK</sequence>
<feature type="coiled-coil region" evidence="12">
    <location>
        <begin position="698"/>
        <end position="725"/>
    </location>
</feature>
<evidence type="ECO:0000313" key="14">
    <source>
        <dbReference type="EMBL" id="OMJ93289.1"/>
    </source>
</evidence>
<dbReference type="AlphaFoldDB" id="A0A1R2CWA4"/>
<evidence type="ECO:0000256" key="6">
    <source>
        <dbReference type="ARBA" id="ARBA00023054"/>
    </source>
</evidence>
<evidence type="ECO:0000256" key="4">
    <source>
        <dbReference type="ARBA" id="ARBA00022741"/>
    </source>
</evidence>
<feature type="coiled-coil region" evidence="12">
    <location>
        <begin position="430"/>
        <end position="642"/>
    </location>
</feature>
<dbReference type="InterPro" id="IPR027640">
    <property type="entry name" value="Kinesin-like_fam"/>
</dbReference>
<dbReference type="SUPFAM" id="SSF52540">
    <property type="entry name" value="P-loop containing nucleoside triphosphate hydrolases"/>
    <property type="match status" value="1"/>
</dbReference>
<keyword evidence="8" id="KW-0206">Cytoskeleton</keyword>
<dbReference type="PRINTS" id="PR00380">
    <property type="entry name" value="KINESINHEAVY"/>
</dbReference>
<name>A0A1R2CWA4_9CILI</name>
<dbReference type="GO" id="GO:0007018">
    <property type="term" value="P:microtubule-based movement"/>
    <property type="evidence" value="ECO:0007669"/>
    <property type="project" value="InterPro"/>
</dbReference>
<evidence type="ECO:0000256" key="10">
    <source>
        <dbReference type="PROSITE-ProRule" id="PRU00283"/>
    </source>
</evidence>
<dbReference type="Gene3D" id="3.40.850.10">
    <property type="entry name" value="Kinesin motor domain"/>
    <property type="match status" value="1"/>
</dbReference>
<keyword evidence="2" id="KW-0963">Cytoplasm</keyword>
<keyword evidence="7 10" id="KW-0505">Motor protein</keyword>
<keyword evidence="4 10" id="KW-0547">Nucleotide-binding</keyword>
<dbReference type="PROSITE" id="PS00411">
    <property type="entry name" value="KINESIN_MOTOR_1"/>
    <property type="match status" value="1"/>
</dbReference>
<feature type="binding site" evidence="10">
    <location>
        <begin position="90"/>
        <end position="97"/>
    </location>
    <ligand>
        <name>ATP</name>
        <dbReference type="ChEBI" id="CHEBI:30616"/>
    </ligand>
</feature>
<organism evidence="14 15">
    <name type="scientific">Stentor coeruleus</name>
    <dbReference type="NCBI Taxonomy" id="5963"/>
    <lineage>
        <taxon>Eukaryota</taxon>
        <taxon>Sar</taxon>
        <taxon>Alveolata</taxon>
        <taxon>Ciliophora</taxon>
        <taxon>Postciliodesmatophora</taxon>
        <taxon>Heterotrichea</taxon>
        <taxon>Heterotrichida</taxon>
        <taxon>Stentoridae</taxon>
        <taxon>Stentor</taxon>
    </lineage>
</organism>
<dbReference type="InterPro" id="IPR019821">
    <property type="entry name" value="Kinesin_motor_CS"/>
</dbReference>
<comment type="subcellular location">
    <subcellularLocation>
        <location evidence="1">Cytoplasm</location>
        <location evidence="1">Cytoskeleton</location>
    </subcellularLocation>
</comment>
<evidence type="ECO:0000259" key="13">
    <source>
        <dbReference type="PROSITE" id="PS50067"/>
    </source>
</evidence>
<dbReference type="PROSITE" id="PS50067">
    <property type="entry name" value="KINESIN_MOTOR_2"/>
    <property type="match status" value="1"/>
</dbReference>
<evidence type="ECO:0000256" key="2">
    <source>
        <dbReference type="ARBA" id="ARBA00022490"/>
    </source>
</evidence>
<dbReference type="FunFam" id="3.40.850.10:FF:000019">
    <property type="entry name" value="Kinesin-like protein KIN-5D"/>
    <property type="match status" value="1"/>
</dbReference>
<protein>
    <recommendedName>
        <fullName evidence="11">Kinesin-like protein</fullName>
    </recommendedName>
</protein>
<comment type="caution">
    <text evidence="14">The sequence shown here is derived from an EMBL/GenBank/DDBJ whole genome shotgun (WGS) entry which is preliminary data.</text>
</comment>
<dbReference type="GO" id="GO:0008017">
    <property type="term" value="F:microtubule binding"/>
    <property type="evidence" value="ECO:0007669"/>
    <property type="project" value="InterPro"/>
</dbReference>
<dbReference type="InterPro" id="IPR027417">
    <property type="entry name" value="P-loop_NTPase"/>
</dbReference>
<proteinExistence type="inferred from homology"/>
<dbReference type="PANTHER" id="PTHR47968:SF75">
    <property type="entry name" value="CENTROMERE-ASSOCIATED PROTEIN E"/>
    <property type="match status" value="1"/>
</dbReference>
<evidence type="ECO:0000256" key="8">
    <source>
        <dbReference type="ARBA" id="ARBA00023212"/>
    </source>
</evidence>
<evidence type="ECO:0000313" key="15">
    <source>
        <dbReference type="Proteomes" id="UP000187209"/>
    </source>
</evidence>
<feature type="coiled-coil region" evidence="12">
    <location>
        <begin position="751"/>
        <end position="799"/>
    </location>
</feature>
<dbReference type="CDD" id="cd01369">
    <property type="entry name" value="KISc_KHC_KIF5"/>
    <property type="match status" value="1"/>
</dbReference>
<keyword evidence="3 11" id="KW-0493">Microtubule</keyword>
<keyword evidence="5 10" id="KW-0067">ATP-binding</keyword>
<dbReference type="PANTHER" id="PTHR47968">
    <property type="entry name" value="CENTROMERE PROTEIN E"/>
    <property type="match status" value="1"/>
</dbReference>
<evidence type="ECO:0000256" key="12">
    <source>
        <dbReference type="SAM" id="Coils"/>
    </source>
</evidence>